<dbReference type="EMBL" id="DVND01000051">
    <property type="protein sequence ID" value="HIU48116.1"/>
    <property type="molecule type" value="Genomic_DNA"/>
</dbReference>
<reference evidence="2" key="1">
    <citation type="submission" date="2020-10" db="EMBL/GenBank/DDBJ databases">
        <authorList>
            <person name="Gilroy R."/>
        </authorList>
    </citation>
    <scope>NUCLEOTIDE SEQUENCE</scope>
    <source>
        <strain evidence="2">ChiSjej4B22-9803</strain>
    </source>
</reference>
<dbReference type="InterPro" id="IPR008875">
    <property type="entry name" value="TraX"/>
</dbReference>
<keyword evidence="1" id="KW-1133">Transmembrane helix</keyword>
<evidence type="ECO:0000313" key="3">
    <source>
        <dbReference type="Proteomes" id="UP000824111"/>
    </source>
</evidence>
<feature type="transmembrane region" description="Helical" evidence="1">
    <location>
        <begin position="67"/>
        <end position="85"/>
    </location>
</feature>
<gene>
    <name evidence="2" type="ORF">IAB04_02000</name>
</gene>
<accession>A0A9D1LUB0</accession>
<sequence>MRKRGLAAQELKSIAVFAMLVDHIAWTVVPTGTVWGVMLHMFGRLAMPVMCYFIAEGYRQTRSVPKYALRLGIFAAISYVPFILYKTGALPNSGSYLYLNAIYTLMLGLLALWAYDRLQPGSAKLLCILGLCGLSLTADWGVYGVCFILAFGIHHRDFRKQTLWFSITAGIMLCCSALSNFYVHYAAPGTLSLQQAAASFIIQLGLFPAIPLLHLYNGQRGTGWKWGFYVFYPSHLLVLGIIKRIFL</sequence>
<organism evidence="2 3">
    <name type="scientific">Candidatus Avimonoglobus intestinipullorum</name>
    <dbReference type="NCBI Taxonomy" id="2840699"/>
    <lineage>
        <taxon>Bacteria</taxon>
        <taxon>Bacillati</taxon>
        <taxon>Bacillota</taxon>
        <taxon>Clostridia</taxon>
        <taxon>Eubacteriales</taxon>
        <taxon>Candidatus Avimonoglobus</taxon>
    </lineage>
</organism>
<keyword evidence="1" id="KW-0812">Transmembrane</keyword>
<feature type="transmembrane region" description="Helical" evidence="1">
    <location>
        <begin position="97"/>
        <end position="115"/>
    </location>
</feature>
<protein>
    <submittedName>
        <fullName evidence="2">Pilus assembly protein</fullName>
    </submittedName>
</protein>
<name>A0A9D1LUB0_9FIRM</name>
<feature type="transmembrane region" description="Helical" evidence="1">
    <location>
        <begin position="226"/>
        <end position="246"/>
    </location>
</feature>
<feature type="transmembrane region" description="Helical" evidence="1">
    <location>
        <begin position="12"/>
        <end position="29"/>
    </location>
</feature>
<feature type="transmembrane region" description="Helical" evidence="1">
    <location>
        <begin position="195"/>
        <end position="214"/>
    </location>
</feature>
<comment type="caution">
    <text evidence="2">The sequence shown here is derived from an EMBL/GenBank/DDBJ whole genome shotgun (WGS) entry which is preliminary data.</text>
</comment>
<reference evidence="2" key="2">
    <citation type="journal article" date="2021" name="PeerJ">
        <title>Extensive microbial diversity within the chicken gut microbiome revealed by metagenomics and culture.</title>
        <authorList>
            <person name="Gilroy R."/>
            <person name="Ravi A."/>
            <person name="Getino M."/>
            <person name="Pursley I."/>
            <person name="Horton D.L."/>
            <person name="Alikhan N.F."/>
            <person name="Baker D."/>
            <person name="Gharbi K."/>
            <person name="Hall N."/>
            <person name="Watson M."/>
            <person name="Adriaenssens E.M."/>
            <person name="Foster-Nyarko E."/>
            <person name="Jarju S."/>
            <person name="Secka A."/>
            <person name="Antonio M."/>
            <person name="Oren A."/>
            <person name="Chaudhuri R.R."/>
            <person name="La Ragione R."/>
            <person name="Hildebrand F."/>
            <person name="Pallen M.J."/>
        </authorList>
    </citation>
    <scope>NUCLEOTIDE SEQUENCE</scope>
    <source>
        <strain evidence="2">ChiSjej4B22-9803</strain>
    </source>
</reference>
<dbReference type="Pfam" id="PF05857">
    <property type="entry name" value="TraX"/>
    <property type="match status" value="1"/>
</dbReference>
<keyword evidence="1" id="KW-0472">Membrane</keyword>
<dbReference type="AlphaFoldDB" id="A0A9D1LUB0"/>
<proteinExistence type="predicted"/>
<dbReference type="Proteomes" id="UP000824111">
    <property type="component" value="Unassembled WGS sequence"/>
</dbReference>
<evidence type="ECO:0000313" key="2">
    <source>
        <dbReference type="EMBL" id="HIU48116.1"/>
    </source>
</evidence>
<feature type="transmembrane region" description="Helical" evidence="1">
    <location>
        <begin position="163"/>
        <end position="183"/>
    </location>
</feature>
<evidence type="ECO:0000256" key="1">
    <source>
        <dbReference type="SAM" id="Phobius"/>
    </source>
</evidence>
<feature type="transmembrane region" description="Helical" evidence="1">
    <location>
        <begin position="127"/>
        <end position="151"/>
    </location>
</feature>